<reference evidence="1" key="1">
    <citation type="submission" date="2015-04" db="UniProtKB">
        <authorList>
            <consortium name="EnsemblPlants"/>
        </authorList>
    </citation>
    <scope>IDENTIFICATION</scope>
</reference>
<organism evidence="1">
    <name type="scientific">Oryza meridionalis</name>
    <dbReference type="NCBI Taxonomy" id="40149"/>
    <lineage>
        <taxon>Eukaryota</taxon>
        <taxon>Viridiplantae</taxon>
        <taxon>Streptophyta</taxon>
        <taxon>Embryophyta</taxon>
        <taxon>Tracheophyta</taxon>
        <taxon>Spermatophyta</taxon>
        <taxon>Magnoliopsida</taxon>
        <taxon>Liliopsida</taxon>
        <taxon>Poales</taxon>
        <taxon>Poaceae</taxon>
        <taxon>BOP clade</taxon>
        <taxon>Oryzoideae</taxon>
        <taxon>Oryzeae</taxon>
        <taxon>Oryzinae</taxon>
        <taxon>Oryza</taxon>
    </lineage>
</organism>
<dbReference type="Proteomes" id="UP000008021">
    <property type="component" value="Chromosome 3"/>
</dbReference>
<dbReference type="AlphaFoldDB" id="A0A0E0CU77"/>
<sequence length="77" mass="8663">MERSEKPCARLLSGTMRATRRRSCFVKASAAASLEETTTTVVRPSLSAMTGPWTRARLVSRWWRTPWRLSTAPGIII</sequence>
<name>A0A0E0CU77_9ORYZ</name>
<dbReference type="HOGENOM" id="CLU_2642256_0_0_1"/>
<dbReference type="EnsemblPlants" id="OMERI03G01290.1">
    <property type="protein sequence ID" value="OMERI03G01290.1"/>
    <property type="gene ID" value="OMERI03G01290"/>
</dbReference>
<evidence type="ECO:0000313" key="2">
    <source>
        <dbReference type="Proteomes" id="UP000008021"/>
    </source>
</evidence>
<keyword evidence="2" id="KW-1185">Reference proteome</keyword>
<accession>A0A0E0CU77</accession>
<dbReference type="Gramene" id="OMERI03G01290.1">
    <property type="protein sequence ID" value="OMERI03G01290.1"/>
    <property type="gene ID" value="OMERI03G01290"/>
</dbReference>
<protein>
    <submittedName>
        <fullName evidence="1">Uncharacterized protein</fullName>
    </submittedName>
</protein>
<reference evidence="1" key="2">
    <citation type="submission" date="2018-05" db="EMBL/GenBank/DDBJ databases">
        <title>OmerRS3 (Oryza meridionalis Reference Sequence Version 3).</title>
        <authorList>
            <person name="Zhang J."/>
            <person name="Kudrna D."/>
            <person name="Lee S."/>
            <person name="Talag J."/>
            <person name="Welchert J."/>
            <person name="Wing R.A."/>
        </authorList>
    </citation>
    <scope>NUCLEOTIDE SEQUENCE [LARGE SCALE GENOMIC DNA]</scope>
    <source>
        <strain evidence="1">cv. OR44</strain>
    </source>
</reference>
<evidence type="ECO:0000313" key="1">
    <source>
        <dbReference type="EnsemblPlants" id="OMERI03G01290.1"/>
    </source>
</evidence>
<proteinExistence type="predicted"/>